<evidence type="ECO:0000256" key="8">
    <source>
        <dbReference type="ARBA" id="ARBA00022737"/>
    </source>
</evidence>
<dbReference type="GO" id="GO:0005886">
    <property type="term" value="C:plasma membrane"/>
    <property type="evidence" value="ECO:0007669"/>
    <property type="project" value="UniProtKB-SubCell"/>
</dbReference>
<dbReference type="GO" id="GO:0051295">
    <property type="term" value="P:establishment of meiotic spindle localization"/>
    <property type="evidence" value="ECO:0007669"/>
    <property type="project" value="TreeGrafter"/>
</dbReference>
<dbReference type="GO" id="GO:0048193">
    <property type="term" value="P:Golgi vesicle transport"/>
    <property type="evidence" value="ECO:0007669"/>
    <property type="project" value="TreeGrafter"/>
</dbReference>
<organism evidence="16 17">
    <name type="scientific">Platysternon megacephalum</name>
    <name type="common">big-headed turtle</name>
    <dbReference type="NCBI Taxonomy" id="55544"/>
    <lineage>
        <taxon>Eukaryota</taxon>
        <taxon>Metazoa</taxon>
        <taxon>Chordata</taxon>
        <taxon>Craniata</taxon>
        <taxon>Vertebrata</taxon>
        <taxon>Euteleostomi</taxon>
        <taxon>Archelosauria</taxon>
        <taxon>Testudinata</taxon>
        <taxon>Testudines</taxon>
        <taxon>Cryptodira</taxon>
        <taxon>Durocryptodira</taxon>
        <taxon>Testudinoidea</taxon>
        <taxon>Platysternidae</taxon>
        <taxon>Platysternon</taxon>
    </lineage>
</organism>
<dbReference type="Proteomes" id="UP000297703">
    <property type="component" value="Unassembled WGS sequence"/>
</dbReference>
<dbReference type="PANTHER" id="PTHR21345">
    <property type="entry name" value="SPIRE"/>
    <property type="match status" value="1"/>
</dbReference>
<keyword evidence="9" id="KW-0653">Protein transport</keyword>
<feature type="compositionally biased region" description="Polar residues" evidence="14">
    <location>
        <begin position="278"/>
        <end position="290"/>
    </location>
</feature>
<evidence type="ECO:0000256" key="10">
    <source>
        <dbReference type="ARBA" id="ARBA00023136"/>
    </source>
</evidence>
<keyword evidence="13" id="KW-0968">Cytoplasmic vesicle</keyword>
<evidence type="ECO:0000256" key="11">
    <source>
        <dbReference type="ARBA" id="ARBA00023203"/>
    </source>
</evidence>
<evidence type="ECO:0000256" key="3">
    <source>
        <dbReference type="ARBA" id="ARBA00004413"/>
    </source>
</evidence>
<comment type="caution">
    <text evidence="16">The sequence shown here is derived from an EMBL/GenBank/DDBJ whole genome shotgun (WGS) entry which is preliminary data.</text>
</comment>
<dbReference type="GO" id="GO:0005856">
    <property type="term" value="C:cytoskeleton"/>
    <property type="evidence" value="ECO:0007669"/>
    <property type="project" value="UniProtKB-SubCell"/>
</dbReference>
<evidence type="ECO:0000313" key="16">
    <source>
        <dbReference type="EMBL" id="TFK04825.1"/>
    </source>
</evidence>
<feature type="domain" description="KIND" evidence="15">
    <location>
        <begin position="22"/>
        <end position="181"/>
    </location>
</feature>
<dbReference type="InterPro" id="IPR011019">
    <property type="entry name" value="KIND_dom"/>
</dbReference>
<dbReference type="Gene3D" id="1.10.510.10">
    <property type="entry name" value="Transferase(Phosphotransferase) domain 1"/>
    <property type="match status" value="1"/>
</dbReference>
<dbReference type="GO" id="GO:0030041">
    <property type="term" value="P:actin filament polymerization"/>
    <property type="evidence" value="ECO:0007669"/>
    <property type="project" value="TreeGrafter"/>
</dbReference>
<evidence type="ECO:0000256" key="5">
    <source>
        <dbReference type="ARBA" id="ARBA00022448"/>
    </source>
</evidence>
<evidence type="ECO:0000259" key="15">
    <source>
        <dbReference type="PROSITE" id="PS51377"/>
    </source>
</evidence>
<evidence type="ECO:0000256" key="6">
    <source>
        <dbReference type="ARBA" id="ARBA00022475"/>
    </source>
</evidence>
<evidence type="ECO:0000256" key="7">
    <source>
        <dbReference type="ARBA" id="ARBA00022490"/>
    </source>
</evidence>
<evidence type="ECO:0000256" key="14">
    <source>
        <dbReference type="SAM" id="MobiDB-lite"/>
    </source>
</evidence>
<dbReference type="GO" id="GO:0030659">
    <property type="term" value="C:cytoplasmic vesicle membrane"/>
    <property type="evidence" value="ECO:0007669"/>
    <property type="project" value="UniProtKB-SubCell"/>
</dbReference>
<dbReference type="GO" id="GO:0051639">
    <property type="term" value="P:actin filament network formation"/>
    <property type="evidence" value="ECO:0007669"/>
    <property type="project" value="TreeGrafter"/>
</dbReference>
<dbReference type="Pfam" id="PF16474">
    <property type="entry name" value="KIND"/>
    <property type="match status" value="1"/>
</dbReference>
<comment type="similarity">
    <text evidence="4">Belongs to the spire family.</text>
</comment>
<gene>
    <name evidence="16" type="ORF">DR999_PMT12593</name>
</gene>
<evidence type="ECO:0000256" key="2">
    <source>
        <dbReference type="ARBA" id="ARBA00004245"/>
    </source>
</evidence>
<proteinExistence type="inferred from homology"/>
<reference evidence="16 17" key="2">
    <citation type="submission" date="2019-04" db="EMBL/GenBank/DDBJ databases">
        <title>The genome sequence of big-headed turtle.</title>
        <authorList>
            <person name="Gong S."/>
        </authorList>
    </citation>
    <scope>NUCLEOTIDE SEQUENCE [LARGE SCALE GENOMIC DNA]</scope>
    <source>
        <strain evidence="16">DO16091913</strain>
        <tissue evidence="16">Muscle</tissue>
    </source>
</reference>
<evidence type="ECO:0000256" key="13">
    <source>
        <dbReference type="ARBA" id="ARBA00023329"/>
    </source>
</evidence>
<keyword evidence="10" id="KW-0472">Membrane</keyword>
<keyword evidence="6" id="KW-1003">Cell membrane</keyword>
<evidence type="ECO:0000256" key="4">
    <source>
        <dbReference type="ARBA" id="ARBA00010956"/>
    </source>
</evidence>
<dbReference type="EMBL" id="QXTE01000127">
    <property type="protein sequence ID" value="TFK04825.1"/>
    <property type="molecule type" value="Genomic_DNA"/>
</dbReference>
<dbReference type="GO" id="GO:0045010">
    <property type="term" value="P:actin nucleation"/>
    <property type="evidence" value="ECO:0007669"/>
    <property type="project" value="InterPro"/>
</dbReference>
<keyword evidence="8" id="KW-0677">Repeat</keyword>
<dbReference type="GO" id="GO:0015031">
    <property type="term" value="P:protein transport"/>
    <property type="evidence" value="ECO:0007669"/>
    <property type="project" value="UniProtKB-KW"/>
</dbReference>
<accession>A0A4D9E8N1</accession>
<dbReference type="GO" id="GO:0005938">
    <property type="term" value="C:cell cortex"/>
    <property type="evidence" value="ECO:0007669"/>
    <property type="project" value="TreeGrafter"/>
</dbReference>
<sequence>MGSGESKKMDYSSGEWRNVTKVSLGEFLRYCDQPISEEQAWALCFQCCHKMKQLAQGPHPVVIKGLGSILIHSDGAVSFTVRPKSDVNKTQQLEEQLTERLGMVIYKALDWGIDNHLERELSEPLEKLISLLLKLDTEATKPAITFQDVLKICEEHLPRPSEAASYYRTVCGVLFAEYVDLQKLMLTLQSSKESLRRMDVEDLLENDTQREKDNYWQASLWHDVIRELQNGVRLRKAMERPQCSVPPKEYARSPYELLAEDIRRKRYTLRKVKINSEQNCKSSEGNTVVSQPPLKPASERKLKENSPKAPSLHDLLMMEIKQPQKLRPSSTEKNGSRHKDTFVMPMFSLNSPCGNVLSVQNASTGLTIHKVKKQLLIPDLLVPEFQEADGALKYNLGVISHRSVLTSSSTDCSADCTFTPKSVPVRGDCKTSIFLNLNQRQPFCRGRSKSLRSALQIKEDDYPSPTRWPSPTIAELIGTRYAVMSEMEGSHQRDGCAISSGARVCFHCHKQMVFLWPYRCHLCSSVICCDCCVKMSMPFRPCVHLPLSLIKALRLSKEEDSATQDQKSSQLLFEVEHWDCSRVPLVFEPHCLAQPLVSQRETMMDWPSMDICTTCEQYLLHVLSSQQQCIPPRKRSRSWTELE</sequence>
<dbReference type="GO" id="GO:0040038">
    <property type="term" value="P:polar body extrusion after meiotic divisions"/>
    <property type="evidence" value="ECO:0007669"/>
    <property type="project" value="TreeGrafter"/>
</dbReference>
<dbReference type="SMART" id="SM00750">
    <property type="entry name" value="KIND"/>
    <property type="match status" value="1"/>
</dbReference>
<evidence type="ECO:0000256" key="12">
    <source>
        <dbReference type="ARBA" id="ARBA00023212"/>
    </source>
</evidence>
<dbReference type="InterPro" id="IPR029901">
    <property type="entry name" value="Spire"/>
</dbReference>
<evidence type="ECO:0000313" key="17">
    <source>
        <dbReference type="Proteomes" id="UP000297703"/>
    </source>
</evidence>
<keyword evidence="11" id="KW-0009">Actin-binding</keyword>
<dbReference type="OrthoDB" id="10043757at2759"/>
<keyword evidence="5" id="KW-0813">Transport</keyword>
<dbReference type="STRING" id="55544.A0A4D9E8N1"/>
<dbReference type="AlphaFoldDB" id="A0A4D9E8N1"/>
<dbReference type="GO" id="GO:0036089">
    <property type="term" value="P:cleavage furrow formation"/>
    <property type="evidence" value="ECO:0007669"/>
    <property type="project" value="TreeGrafter"/>
</dbReference>
<dbReference type="PROSITE" id="PS51377">
    <property type="entry name" value="KIND"/>
    <property type="match status" value="1"/>
</dbReference>
<keyword evidence="12" id="KW-0206">Cytoskeleton</keyword>
<name>A0A4D9E8N1_9SAUR</name>
<evidence type="ECO:0000256" key="1">
    <source>
        <dbReference type="ARBA" id="ARBA00004180"/>
    </source>
</evidence>
<keyword evidence="17" id="KW-1185">Reference proteome</keyword>
<dbReference type="GO" id="GO:0008017">
    <property type="term" value="F:microtubule binding"/>
    <property type="evidence" value="ECO:0007669"/>
    <property type="project" value="TreeGrafter"/>
</dbReference>
<evidence type="ECO:0000256" key="9">
    <source>
        <dbReference type="ARBA" id="ARBA00022927"/>
    </source>
</evidence>
<feature type="region of interest" description="Disordered" evidence="14">
    <location>
        <begin position="278"/>
        <end position="313"/>
    </location>
</feature>
<feature type="compositionally biased region" description="Basic and acidic residues" evidence="14">
    <location>
        <begin position="297"/>
        <end position="306"/>
    </location>
</feature>
<keyword evidence="7" id="KW-0963">Cytoplasm</keyword>
<comment type="subcellular location">
    <subcellularLocation>
        <location evidence="3">Cell membrane</location>
        <topology evidence="3">Peripheral membrane protein</topology>
        <orientation evidence="3">Cytoplasmic side</orientation>
    </subcellularLocation>
    <subcellularLocation>
        <location evidence="2">Cytoplasm</location>
        <location evidence="2">Cytoskeleton</location>
    </subcellularLocation>
    <subcellularLocation>
        <location evidence="1">Cytoplasmic vesicle membrane</location>
        <topology evidence="1">Peripheral membrane protein</topology>
        <orientation evidence="1">Cytoplasmic side</orientation>
    </subcellularLocation>
</comment>
<dbReference type="PANTHER" id="PTHR21345:SF9">
    <property type="entry name" value="KIND DOMAIN-CONTAINING PROTEIN"/>
    <property type="match status" value="1"/>
</dbReference>
<protein>
    <submittedName>
        <fullName evidence="16">Chitotriosidase-1</fullName>
    </submittedName>
</protein>
<reference evidence="16 17" key="1">
    <citation type="submission" date="2019-04" db="EMBL/GenBank/DDBJ databases">
        <title>Draft genome of the big-headed turtle Platysternon megacephalum.</title>
        <authorList>
            <person name="Gong S."/>
        </authorList>
    </citation>
    <scope>NUCLEOTIDE SEQUENCE [LARGE SCALE GENOMIC DNA]</scope>
    <source>
        <strain evidence="16">DO16091913</strain>
        <tissue evidence="16">Muscle</tissue>
    </source>
</reference>
<dbReference type="GO" id="GO:0003779">
    <property type="term" value="F:actin binding"/>
    <property type="evidence" value="ECO:0007669"/>
    <property type="project" value="UniProtKB-KW"/>
</dbReference>